<evidence type="ECO:0000256" key="2">
    <source>
        <dbReference type="SAM" id="Phobius"/>
    </source>
</evidence>
<evidence type="ECO:0000256" key="1">
    <source>
        <dbReference type="SAM" id="MobiDB-lite"/>
    </source>
</evidence>
<feature type="region of interest" description="Disordered" evidence="1">
    <location>
        <begin position="333"/>
        <end position="496"/>
    </location>
</feature>
<keyword evidence="2" id="KW-0812">Transmembrane</keyword>
<feature type="compositionally biased region" description="Basic and acidic residues" evidence="1">
    <location>
        <begin position="485"/>
        <end position="496"/>
    </location>
</feature>
<feature type="signal peptide" evidence="3">
    <location>
        <begin position="1"/>
        <end position="22"/>
    </location>
</feature>
<feature type="compositionally biased region" description="Polar residues" evidence="1">
    <location>
        <begin position="135"/>
        <end position="158"/>
    </location>
</feature>
<accession>A0ABN0NHH2</accession>
<feature type="region of interest" description="Disordered" evidence="1">
    <location>
        <begin position="252"/>
        <end position="310"/>
    </location>
</feature>
<feature type="chain" id="PRO_5045470337" description="Cell surface protein" evidence="3">
    <location>
        <begin position="23"/>
        <end position="496"/>
    </location>
</feature>
<evidence type="ECO:0000313" key="5">
    <source>
        <dbReference type="Proteomes" id="UP000016534"/>
    </source>
</evidence>
<proteinExistence type="predicted"/>
<reference evidence="4" key="2">
    <citation type="submission" date="2013-04" db="EMBL/GenBank/DDBJ databases">
        <title>Genome sequence of Pseudoalteromonas undina.</title>
        <authorList>
            <person name="Xie B.-B."/>
            <person name="Rong J.-C."/>
            <person name="Qin Q.-L."/>
            <person name="Shu Y.-L."/>
            <person name="Zhang Y.-Z."/>
        </authorList>
    </citation>
    <scope>NUCLEOTIDE SEQUENCE</scope>
    <source>
        <strain evidence="4">NCIMB 2128</strain>
    </source>
</reference>
<sequence length="496" mass="54149">MKPLLSCLLFCFTLFYSASSVAYNEAMCILIKQEMQQYSNDKTSRKYRNAARDYKKNCSNPARTQPAAKPKAQPIIEQPIPEITKPQVTEPVSSVVNTPIAQSQTQSSLTQQSAKSNVEQTVATASEPDIEQSIKHTQSTTVPASASTEPNEPQTNKTTNDEQTDAATNDQPSIDTTMQNNTTPAVTKSTVEPLQTAMPVTVNATEQVNGVASSIPKKSNMLSLVLPSVALLLVVIIGVVVLMRLRHVKQNNEPADTSMPPAAPPTKCDDKQSSTAIDESKTLDTSKSEPKTTTESAEPNANEVSTAKVKQIPNTAEFEAAAKATLERIKNATEHAEPQVRDFDPEAKQIKKQRKPVNQPSEPVPATKKEAPIAAEPISPQQPKADLHSPKQPRSPLTPSTEHDFKEPEIRTFDPNAPLPTKKSAIKPEQVKVSPVEPTKPDIPPQSSNPFANLSLDESWDPNSPQKPKVEEKQRAPKSQALIEAEERAKNMQTKE</sequence>
<keyword evidence="2" id="KW-1133">Transmembrane helix</keyword>
<name>A0ABN0NHH2_9GAMM</name>
<feature type="region of interest" description="Disordered" evidence="1">
    <location>
        <begin position="100"/>
        <end position="186"/>
    </location>
</feature>
<evidence type="ECO:0008006" key="6">
    <source>
        <dbReference type="Google" id="ProtNLM"/>
    </source>
</evidence>
<feature type="compositionally biased region" description="Basic and acidic residues" evidence="1">
    <location>
        <begin position="267"/>
        <end position="292"/>
    </location>
</feature>
<keyword evidence="2" id="KW-0472">Membrane</keyword>
<comment type="caution">
    <text evidence="4">The sequence shown here is derived from an EMBL/GenBank/DDBJ whole genome shotgun (WGS) entry which is preliminary data.</text>
</comment>
<organism evidence="4 5">
    <name type="scientific">Pseudoalteromonas undina</name>
    <dbReference type="NCBI Taxonomy" id="43660"/>
    <lineage>
        <taxon>Bacteria</taxon>
        <taxon>Pseudomonadati</taxon>
        <taxon>Pseudomonadota</taxon>
        <taxon>Gammaproteobacteria</taxon>
        <taxon>Alteromonadales</taxon>
        <taxon>Pseudoalteromonadaceae</taxon>
        <taxon>Pseudoalteromonas</taxon>
    </lineage>
</organism>
<keyword evidence="5" id="KW-1185">Reference proteome</keyword>
<dbReference type="EMBL" id="AHCF02000017">
    <property type="protein sequence ID" value="ERG61020.1"/>
    <property type="molecule type" value="Genomic_DNA"/>
</dbReference>
<feature type="compositionally biased region" description="Polar residues" evidence="1">
    <location>
        <begin position="165"/>
        <end position="186"/>
    </location>
</feature>
<feature type="compositionally biased region" description="Basic and acidic residues" evidence="1">
    <location>
        <begin position="333"/>
        <end position="349"/>
    </location>
</feature>
<reference evidence="4" key="1">
    <citation type="journal article" date="2012" name="J. Bacteriol.">
        <title>Genome sequences of type strains of seven species of the marine bacterium Pseudoalteromonas.</title>
        <authorList>
            <person name="Xie B.B."/>
            <person name="Shu Y.L."/>
            <person name="Qin Q.L."/>
            <person name="Rong J.C."/>
            <person name="Zhang X.Y."/>
            <person name="Chen X.L."/>
            <person name="Shi M."/>
            <person name="He H.L."/>
            <person name="Zhou B.C."/>
            <person name="Zhang Y.Z."/>
        </authorList>
    </citation>
    <scope>NUCLEOTIDE SEQUENCE [LARGE SCALE GENOMIC DNA]</scope>
    <source>
        <strain evidence="4">NCIMB 2128</strain>
    </source>
</reference>
<feature type="transmembrane region" description="Helical" evidence="2">
    <location>
        <begin position="221"/>
        <end position="243"/>
    </location>
</feature>
<protein>
    <recommendedName>
        <fullName evidence="6">Cell surface protein</fullName>
    </recommendedName>
</protein>
<evidence type="ECO:0000256" key="3">
    <source>
        <dbReference type="SAM" id="SignalP"/>
    </source>
</evidence>
<keyword evidence="3" id="KW-0732">Signal</keyword>
<feature type="compositionally biased region" description="Basic and acidic residues" evidence="1">
    <location>
        <begin position="401"/>
        <end position="412"/>
    </location>
</feature>
<dbReference type="Proteomes" id="UP000016534">
    <property type="component" value="Unassembled WGS sequence"/>
</dbReference>
<feature type="compositionally biased region" description="Low complexity" evidence="1">
    <location>
        <begin position="101"/>
        <end position="116"/>
    </location>
</feature>
<gene>
    <name evidence="4" type="ORF">PUND_07909</name>
</gene>
<evidence type="ECO:0000313" key="4">
    <source>
        <dbReference type="EMBL" id="ERG61020.1"/>
    </source>
</evidence>